<reference evidence="6 7" key="1">
    <citation type="submission" date="2018-03" db="EMBL/GenBank/DDBJ databases">
        <title>Draft genome sequence of Rohu Carp (Labeo rohita).</title>
        <authorList>
            <person name="Das P."/>
            <person name="Kushwaha B."/>
            <person name="Joshi C.G."/>
            <person name="Kumar D."/>
            <person name="Nagpure N.S."/>
            <person name="Sahoo L."/>
            <person name="Das S.P."/>
            <person name="Bit A."/>
            <person name="Patnaik S."/>
            <person name="Meher P.K."/>
            <person name="Jayasankar P."/>
            <person name="Koringa P.G."/>
            <person name="Patel N.V."/>
            <person name="Hinsu A.T."/>
            <person name="Kumar R."/>
            <person name="Pandey M."/>
            <person name="Agarwal S."/>
            <person name="Srivastava S."/>
            <person name="Singh M."/>
            <person name="Iquebal M.A."/>
            <person name="Jaiswal S."/>
            <person name="Angadi U.B."/>
            <person name="Kumar N."/>
            <person name="Raza M."/>
            <person name="Shah T.M."/>
            <person name="Rai A."/>
            <person name="Jena J.K."/>
        </authorList>
    </citation>
    <scope>NUCLEOTIDE SEQUENCE [LARGE SCALE GENOMIC DNA]</scope>
    <source>
        <strain evidence="6">DASCIFA01</strain>
        <tissue evidence="6">Testis</tissue>
    </source>
</reference>
<dbReference type="GO" id="GO:0003676">
    <property type="term" value="F:nucleic acid binding"/>
    <property type="evidence" value="ECO:0007669"/>
    <property type="project" value="InterPro"/>
</dbReference>
<comment type="caution">
    <text evidence="6">The sequence shown here is derived from an EMBL/GenBank/DDBJ whole genome shotgun (WGS) entry which is preliminary data.</text>
</comment>
<evidence type="ECO:0007829" key="8">
    <source>
        <dbReference type="PeptideAtlas" id="A0A498MR57"/>
    </source>
</evidence>
<keyword evidence="7" id="KW-1185">Reference proteome</keyword>
<dbReference type="Pfam" id="PF10256">
    <property type="entry name" value="Erf4"/>
    <property type="match status" value="1"/>
</dbReference>
<gene>
    <name evidence="6" type="ORF">ROHU_025679</name>
</gene>
<keyword evidence="8" id="KW-1267">Proteomics identification</keyword>
<dbReference type="InterPro" id="IPR019383">
    <property type="entry name" value="Golgin_A_7/ERF4"/>
</dbReference>
<name>A0A498MR57_LABRO</name>
<dbReference type="InterPro" id="IPR001374">
    <property type="entry name" value="R3H_dom"/>
</dbReference>
<evidence type="ECO:0000313" key="7">
    <source>
        <dbReference type="Proteomes" id="UP000290572"/>
    </source>
</evidence>
<dbReference type="Gene3D" id="3.30.70.330">
    <property type="match status" value="1"/>
</dbReference>
<dbReference type="AlphaFoldDB" id="A0A498MR57"/>
<evidence type="ECO:0000313" key="6">
    <source>
        <dbReference type="EMBL" id="RXN19477.1"/>
    </source>
</evidence>
<feature type="domain" description="Golgin subfamily A member 7/ERF4" evidence="5">
    <location>
        <begin position="19"/>
        <end position="128"/>
    </location>
</feature>
<dbReference type="GO" id="GO:0016020">
    <property type="term" value="C:membrane"/>
    <property type="evidence" value="ECO:0007669"/>
    <property type="project" value="UniProtKB-SubCell"/>
</dbReference>
<protein>
    <submittedName>
        <fullName evidence="6">R3H and coiled-coil domain-containing 1-like protein</fullName>
    </submittedName>
</protein>
<evidence type="ECO:0000256" key="3">
    <source>
        <dbReference type="SAM" id="MobiDB-lite"/>
    </source>
</evidence>
<feature type="region of interest" description="Disordered" evidence="3">
    <location>
        <begin position="209"/>
        <end position="251"/>
    </location>
</feature>
<comment type="subcellular location">
    <subcellularLocation>
        <location evidence="1">Membrane</location>
    </subcellularLocation>
</comment>
<keyword evidence="2" id="KW-0472">Membrane</keyword>
<dbReference type="EMBL" id="QBIY01012665">
    <property type="protein sequence ID" value="RXN19477.1"/>
    <property type="molecule type" value="Genomic_DNA"/>
</dbReference>
<dbReference type="Gene3D" id="3.30.1370.50">
    <property type="entry name" value="R3H-like domain"/>
    <property type="match status" value="1"/>
</dbReference>
<accession>A0A498MR57</accession>
<evidence type="ECO:0000256" key="1">
    <source>
        <dbReference type="ARBA" id="ARBA00004370"/>
    </source>
</evidence>
<feature type="compositionally biased region" description="Basic and acidic residues" evidence="3">
    <location>
        <begin position="209"/>
        <end position="236"/>
    </location>
</feature>
<evidence type="ECO:0000256" key="2">
    <source>
        <dbReference type="ARBA" id="ARBA00023136"/>
    </source>
</evidence>
<dbReference type="InterPro" id="IPR036867">
    <property type="entry name" value="R3H_dom_sf"/>
</dbReference>
<evidence type="ECO:0000259" key="5">
    <source>
        <dbReference type="Pfam" id="PF10256"/>
    </source>
</evidence>
<dbReference type="SUPFAM" id="SSF54928">
    <property type="entry name" value="RNA-binding domain, RBD"/>
    <property type="match status" value="1"/>
</dbReference>
<dbReference type="STRING" id="84645.A0A498MR57"/>
<dbReference type="SUPFAM" id="SSF82708">
    <property type="entry name" value="R3H domain"/>
    <property type="match status" value="1"/>
</dbReference>
<dbReference type="Proteomes" id="UP000290572">
    <property type="component" value="Unassembled WGS sequence"/>
</dbReference>
<sequence length="522" mass="58969">MAETHSLQDLRQAAVASKVFVQRDYTSGTICKFQTKFPAELESRIDKQQFEETIQTLNNLYAEAEKLGGRSYLEGCLACLTAYTIFLCMETHYEKVLKKIAKYIQEQNEKIYAPLGLLLTDPIERGLRVDNDWIVIIGLLDSEPASPSHNITTLLLQIVLLFPPIPSRLRFLIHQTCGNHPNLSTFSVGEGCARRVVVCFSDLRLPEDDQRDAEASSHERACSRDRDMENNSHTRSLETNYNNRRRARRPDKAIYVPRAMRHKIDLEQPSLKASSVESCSDVTEEPHVASQKPEVDSTGQSLADEEFVQLSRSGPSPWPADWDQTVSFFTNLTLDGETDEDCASNTLLSADATLQQPDVDESLLSEIKAKLKHRDITILNTCSDFPAFANIWLDPQEFGHVIEIYDFPAMFKTDDLLDAFADYSEGGMKIKWVDNTHALGVFSSQSAATQALSMKHPILKTRTLLEGSQKAKWKATRRAEFIQPVKERPRTDTVVARRMVTRALGMRGGVRGRSFEMRNAFN</sequence>
<dbReference type="InterPro" id="IPR012677">
    <property type="entry name" value="Nucleotide-bd_a/b_plait_sf"/>
</dbReference>
<dbReference type="PANTHER" id="PTHR21678:SF6">
    <property type="entry name" value="R3H AND COILED-COIL DOMAIN-CONTAINING PROTEIN 1"/>
    <property type="match status" value="1"/>
</dbReference>
<dbReference type="PANTHER" id="PTHR21678">
    <property type="entry name" value="GROWTH INHIBITION AND DIFFERENTIATION RELATED PROTEIN 88"/>
    <property type="match status" value="1"/>
</dbReference>
<dbReference type="InterPro" id="IPR035979">
    <property type="entry name" value="RBD_domain_sf"/>
</dbReference>
<organism evidence="6 7">
    <name type="scientific">Labeo rohita</name>
    <name type="common">Indian major carp</name>
    <name type="synonym">Cyprinus rohita</name>
    <dbReference type="NCBI Taxonomy" id="84645"/>
    <lineage>
        <taxon>Eukaryota</taxon>
        <taxon>Metazoa</taxon>
        <taxon>Chordata</taxon>
        <taxon>Craniata</taxon>
        <taxon>Vertebrata</taxon>
        <taxon>Euteleostomi</taxon>
        <taxon>Actinopterygii</taxon>
        <taxon>Neopterygii</taxon>
        <taxon>Teleostei</taxon>
        <taxon>Ostariophysi</taxon>
        <taxon>Cypriniformes</taxon>
        <taxon>Cyprinidae</taxon>
        <taxon>Labeoninae</taxon>
        <taxon>Labeonini</taxon>
        <taxon>Labeo</taxon>
    </lineage>
</organism>
<dbReference type="InterPro" id="IPR039884">
    <property type="entry name" value="R3HC1/R3HCL"/>
</dbReference>
<evidence type="ECO:0000259" key="4">
    <source>
        <dbReference type="Pfam" id="PF01424"/>
    </source>
</evidence>
<dbReference type="Pfam" id="PF01424">
    <property type="entry name" value="R3H"/>
    <property type="match status" value="1"/>
</dbReference>
<feature type="region of interest" description="Disordered" evidence="3">
    <location>
        <begin position="266"/>
        <end position="300"/>
    </location>
</feature>
<feature type="compositionally biased region" description="Polar residues" evidence="3">
    <location>
        <begin position="271"/>
        <end position="281"/>
    </location>
</feature>
<feature type="domain" description="R3H" evidence="4">
    <location>
        <begin position="160"/>
        <end position="199"/>
    </location>
</feature>
<proteinExistence type="evidence at protein level"/>